<keyword evidence="3" id="KW-1185">Reference proteome</keyword>
<evidence type="ECO:0000313" key="3">
    <source>
        <dbReference type="Proteomes" id="UP000222542"/>
    </source>
</evidence>
<dbReference type="Proteomes" id="UP000222542">
    <property type="component" value="Unassembled WGS sequence"/>
</dbReference>
<dbReference type="Gramene" id="PHT66663">
    <property type="protein sequence ID" value="PHT66663"/>
    <property type="gene ID" value="T459_31088"/>
</dbReference>
<dbReference type="SMR" id="A0A2G2YA90"/>
<keyword evidence="1" id="KW-1133">Transmembrane helix</keyword>
<reference evidence="2 3" key="1">
    <citation type="journal article" date="2014" name="Nat. Genet.">
        <title>Genome sequence of the hot pepper provides insights into the evolution of pungency in Capsicum species.</title>
        <authorList>
            <person name="Kim S."/>
            <person name="Park M."/>
            <person name="Yeom S.I."/>
            <person name="Kim Y.M."/>
            <person name="Lee J.M."/>
            <person name="Lee H.A."/>
            <person name="Seo E."/>
            <person name="Choi J."/>
            <person name="Cheong K."/>
            <person name="Kim K.T."/>
            <person name="Jung K."/>
            <person name="Lee G.W."/>
            <person name="Oh S.K."/>
            <person name="Bae C."/>
            <person name="Kim S.B."/>
            <person name="Lee H.Y."/>
            <person name="Kim S.Y."/>
            <person name="Kim M.S."/>
            <person name="Kang B.C."/>
            <person name="Jo Y.D."/>
            <person name="Yang H.B."/>
            <person name="Jeong H.J."/>
            <person name="Kang W.H."/>
            <person name="Kwon J.K."/>
            <person name="Shin C."/>
            <person name="Lim J.Y."/>
            <person name="Park J.H."/>
            <person name="Huh J.H."/>
            <person name="Kim J.S."/>
            <person name="Kim B.D."/>
            <person name="Cohen O."/>
            <person name="Paran I."/>
            <person name="Suh M.C."/>
            <person name="Lee S.B."/>
            <person name="Kim Y.K."/>
            <person name="Shin Y."/>
            <person name="Noh S.J."/>
            <person name="Park J."/>
            <person name="Seo Y.S."/>
            <person name="Kwon S.Y."/>
            <person name="Kim H.A."/>
            <person name="Park J.M."/>
            <person name="Kim H.J."/>
            <person name="Choi S.B."/>
            <person name="Bosland P.W."/>
            <person name="Reeves G."/>
            <person name="Jo S.H."/>
            <person name="Lee B.W."/>
            <person name="Cho H.T."/>
            <person name="Choi H.S."/>
            <person name="Lee M.S."/>
            <person name="Yu Y."/>
            <person name="Do Choi Y."/>
            <person name="Park B.S."/>
            <person name="van Deynze A."/>
            <person name="Ashrafi H."/>
            <person name="Hill T."/>
            <person name="Kim W.T."/>
            <person name="Pai H.S."/>
            <person name="Ahn H.K."/>
            <person name="Yeam I."/>
            <person name="Giovannoni J.J."/>
            <person name="Rose J.K."/>
            <person name="Sorensen I."/>
            <person name="Lee S.J."/>
            <person name="Kim R.W."/>
            <person name="Choi I.Y."/>
            <person name="Choi B.S."/>
            <person name="Lim J.S."/>
            <person name="Lee Y.H."/>
            <person name="Choi D."/>
        </authorList>
    </citation>
    <scope>NUCLEOTIDE SEQUENCE [LARGE SCALE GENOMIC DNA]</scope>
    <source>
        <strain evidence="3">cv. CM334</strain>
    </source>
</reference>
<comment type="caution">
    <text evidence="2">The sequence shown here is derived from an EMBL/GenBank/DDBJ whole genome shotgun (WGS) entry which is preliminary data.</text>
</comment>
<evidence type="ECO:0008006" key="4">
    <source>
        <dbReference type="Google" id="ProtNLM"/>
    </source>
</evidence>
<name>A0A2G2YA90_CAPAN</name>
<dbReference type="PANTHER" id="PTHR31325">
    <property type="entry name" value="OS01G0798800 PROTEIN-RELATED"/>
    <property type="match status" value="1"/>
</dbReference>
<evidence type="ECO:0000256" key="1">
    <source>
        <dbReference type="SAM" id="Phobius"/>
    </source>
</evidence>
<gene>
    <name evidence="2" type="ORF">T459_31088</name>
</gene>
<dbReference type="STRING" id="4072.A0A2G2YA90"/>
<feature type="transmembrane region" description="Helical" evidence="1">
    <location>
        <begin position="37"/>
        <end position="54"/>
    </location>
</feature>
<evidence type="ECO:0000313" key="2">
    <source>
        <dbReference type="EMBL" id="PHT66663.1"/>
    </source>
</evidence>
<dbReference type="AlphaFoldDB" id="A0A2G2YA90"/>
<keyword evidence="1" id="KW-0472">Membrane</keyword>
<organism evidence="2 3">
    <name type="scientific">Capsicum annuum</name>
    <name type="common">Capsicum pepper</name>
    <dbReference type="NCBI Taxonomy" id="4072"/>
    <lineage>
        <taxon>Eukaryota</taxon>
        <taxon>Viridiplantae</taxon>
        <taxon>Streptophyta</taxon>
        <taxon>Embryophyta</taxon>
        <taxon>Tracheophyta</taxon>
        <taxon>Spermatophyta</taxon>
        <taxon>Magnoliopsida</taxon>
        <taxon>eudicotyledons</taxon>
        <taxon>Gunneridae</taxon>
        <taxon>Pentapetalae</taxon>
        <taxon>asterids</taxon>
        <taxon>lamiids</taxon>
        <taxon>Solanales</taxon>
        <taxon>Solanaceae</taxon>
        <taxon>Solanoideae</taxon>
        <taxon>Capsiceae</taxon>
        <taxon>Capsicum</taxon>
    </lineage>
</organism>
<dbReference type="EMBL" id="AYRZ02000012">
    <property type="protein sequence ID" value="PHT66663.1"/>
    <property type="molecule type" value="Genomic_DNA"/>
</dbReference>
<reference evidence="2 3" key="2">
    <citation type="journal article" date="2017" name="Genome Biol.">
        <title>New reference genome sequences of hot pepper reveal the massive evolution of plant disease-resistance genes by retroduplication.</title>
        <authorList>
            <person name="Kim S."/>
            <person name="Park J."/>
            <person name="Yeom S.I."/>
            <person name="Kim Y.M."/>
            <person name="Seo E."/>
            <person name="Kim K.T."/>
            <person name="Kim M.S."/>
            <person name="Lee J.M."/>
            <person name="Cheong K."/>
            <person name="Shin H.S."/>
            <person name="Kim S.B."/>
            <person name="Han K."/>
            <person name="Lee J."/>
            <person name="Park M."/>
            <person name="Lee H.A."/>
            <person name="Lee H.Y."/>
            <person name="Lee Y."/>
            <person name="Oh S."/>
            <person name="Lee J.H."/>
            <person name="Choi E."/>
            <person name="Choi E."/>
            <person name="Lee S.E."/>
            <person name="Jeon J."/>
            <person name="Kim H."/>
            <person name="Choi G."/>
            <person name="Song H."/>
            <person name="Lee J."/>
            <person name="Lee S.C."/>
            <person name="Kwon J.K."/>
            <person name="Lee H.Y."/>
            <person name="Koo N."/>
            <person name="Hong Y."/>
            <person name="Kim R.W."/>
            <person name="Kang W.H."/>
            <person name="Huh J.H."/>
            <person name="Kang B.C."/>
            <person name="Yang T.J."/>
            <person name="Lee Y.H."/>
            <person name="Bennetzen J.L."/>
            <person name="Choi D."/>
        </authorList>
    </citation>
    <scope>NUCLEOTIDE SEQUENCE [LARGE SCALE GENOMIC DNA]</scope>
    <source>
        <strain evidence="3">cv. CM334</strain>
    </source>
</reference>
<protein>
    <recommendedName>
        <fullName evidence="4">DUF4220 domain-containing protein</fullName>
    </recommendedName>
</protein>
<accession>A0A2G2YA90</accession>
<feature type="transmembrane region" description="Helical" evidence="1">
    <location>
        <begin position="66"/>
        <end position="86"/>
    </location>
</feature>
<proteinExistence type="predicted"/>
<dbReference type="OMA" id="AIFINAE"/>
<sequence length="93" mass="10640">MLLTAASAIFINAEKRRLFEVVPDVVKKAWKGWEVEVLILASLTLQIVLVLFGKRRQCVTRLWIRMTLWSVYLLADWVAIVALGVISQNTLDK</sequence>
<keyword evidence="1" id="KW-0812">Transmembrane</keyword>